<keyword evidence="4 6" id="KW-1133">Transmembrane helix</keyword>
<feature type="transmembrane region" description="Helical" evidence="6">
    <location>
        <begin position="68"/>
        <end position="88"/>
    </location>
</feature>
<organism evidence="8 9">
    <name type="scientific">Eragrostis curvula</name>
    <name type="common">weeping love grass</name>
    <dbReference type="NCBI Taxonomy" id="38414"/>
    <lineage>
        <taxon>Eukaryota</taxon>
        <taxon>Viridiplantae</taxon>
        <taxon>Streptophyta</taxon>
        <taxon>Embryophyta</taxon>
        <taxon>Tracheophyta</taxon>
        <taxon>Spermatophyta</taxon>
        <taxon>Magnoliopsida</taxon>
        <taxon>Liliopsida</taxon>
        <taxon>Poales</taxon>
        <taxon>Poaceae</taxon>
        <taxon>PACMAD clade</taxon>
        <taxon>Chloridoideae</taxon>
        <taxon>Eragrostideae</taxon>
        <taxon>Eragrostidinae</taxon>
        <taxon>Eragrostis</taxon>
    </lineage>
</organism>
<protein>
    <recommendedName>
        <fullName evidence="6">WAT1-related protein</fullName>
    </recommendedName>
</protein>
<reference evidence="8 9" key="1">
    <citation type="journal article" date="2019" name="Sci. Rep.">
        <title>A high-quality genome of Eragrostis curvula grass provides insights into Poaceae evolution and supports new strategies to enhance forage quality.</title>
        <authorList>
            <person name="Carballo J."/>
            <person name="Santos B.A.C.M."/>
            <person name="Zappacosta D."/>
            <person name="Garbus I."/>
            <person name="Selva J.P."/>
            <person name="Gallo C.A."/>
            <person name="Diaz A."/>
            <person name="Albertini E."/>
            <person name="Caccamo M."/>
            <person name="Echenique V."/>
        </authorList>
    </citation>
    <scope>NUCLEOTIDE SEQUENCE [LARGE SCALE GENOMIC DNA]</scope>
    <source>
        <strain evidence="9">cv. Victoria</strain>
        <tissue evidence="8">Leaf</tissue>
    </source>
</reference>
<name>A0A5J9UN43_9POAL</name>
<sequence>MEAKKPYVIAIVIQMIYTGMFVVSKAAFDHGMNTFVFIFYRQAASSLLLLPIAVLLERKNSPPVSFQLLLKLFLCAIIGSTFTLNAINASMKFTSATVASASYNGVPVVTFCIALLLSVCVQPATYGLLIHGIREGGCEAEEPLRHSKAYRGSALSRGRLWRMAWIKGTFLMVLAMLSFSLWIVIQAGLLKEYPNKMLVTLSQCVFSTVQSFAVAIVVERDFSEWKA</sequence>
<proteinExistence type="inferred from homology"/>
<keyword evidence="9" id="KW-1185">Reference proteome</keyword>
<dbReference type="InterPro" id="IPR030184">
    <property type="entry name" value="WAT1-related"/>
</dbReference>
<feature type="transmembrane region" description="Helical" evidence="6">
    <location>
        <begin position="34"/>
        <end position="56"/>
    </location>
</feature>
<dbReference type="Proteomes" id="UP000324897">
    <property type="component" value="Chromosome 2"/>
</dbReference>
<keyword evidence="5 6" id="KW-0472">Membrane</keyword>
<evidence type="ECO:0000256" key="5">
    <source>
        <dbReference type="ARBA" id="ARBA00023136"/>
    </source>
</evidence>
<dbReference type="PANTHER" id="PTHR31218">
    <property type="entry name" value="WAT1-RELATED PROTEIN"/>
    <property type="match status" value="1"/>
</dbReference>
<evidence type="ECO:0000313" key="9">
    <source>
        <dbReference type="Proteomes" id="UP000324897"/>
    </source>
</evidence>
<comment type="subcellular location">
    <subcellularLocation>
        <location evidence="1 6">Membrane</location>
        <topology evidence="1 6">Multi-pass membrane protein</topology>
    </subcellularLocation>
</comment>
<evidence type="ECO:0000313" key="8">
    <source>
        <dbReference type="EMBL" id="TVU25173.1"/>
    </source>
</evidence>
<feature type="domain" description="EamA" evidence="7">
    <location>
        <begin position="7"/>
        <end position="117"/>
    </location>
</feature>
<dbReference type="Gramene" id="TVU25173">
    <property type="protein sequence ID" value="TVU25173"/>
    <property type="gene ID" value="EJB05_27658"/>
</dbReference>
<gene>
    <name evidence="8" type="ORF">EJB05_27658</name>
</gene>
<keyword evidence="3 6" id="KW-0812">Transmembrane</keyword>
<comment type="similarity">
    <text evidence="2 6">Belongs to the drug/metabolite transporter (DMT) superfamily. Plant drug/metabolite exporter (P-DME) (TC 2.A.7.4) family.</text>
</comment>
<feature type="transmembrane region" description="Helical" evidence="6">
    <location>
        <begin position="164"/>
        <end position="185"/>
    </location>
</feature>
<feature type="transmembrane region" description="Helical" evidence="6">
    <location>
        <begin position="7"/>
        <end position="28"/>
    </location>
</feature>
<feature type="transmembrane region" description="Helical" evidence="6">
    <location>
        <begin position="108"/>
        <end position="129"/>
    </location>
</feature>
<dbReference type="AlphaFoldDB" id="A0A5J9UN43"/>
<dbReference type="GO" id="GO:0022857">
    <property type="term" value="F:transmembrane transporter activity"/>
    <property type="evidence" value="ECO:0007669"/>
    <property type="project" value="InterPro"/>
</dbReference>
<dbReference type="Pfam" id="PF00892">
    <property type="entry name" value="EamA"/>
    <property type="match status" value="1"/>
</dbReference>
<evidence type="ECO:0000256" key="6">
    <source>
        <dbReference type="RuleBase" id="RU363077"/>
    </source>
</evidence>
<evidence type="ECO:0000259" key="7">
    <source>
        <dbReference type="Pfam" id="PF00892"/>
    </source>
</evidence>
<evidence type="ECO:0000256" key="4">
    <source>
        <dbReference type="ARBA" id="ARBA00022989"/>
    </source>
</evidence>
<accession>A0A5J9UN43</accession>
<dbReference type="GO" id="GO:0016020">
    <property type="term" value="C:membrane"/>
    <property type="evidence" value="ECO:0007669"/>
    <property type="project" value="UniProtKB-SubCell"/>
</dbReference>
<evidence type="ECO:0000256" key="2">
    <source>
        <dbReference type="ARBA" id="ARBA00007635"/>
    </source>
</evidence>
<evidence type="ECO:0000256" key="3">
    <source>
        <dbReference type="ARBA" id="ARBA00022692"/>
    </source>
</evidence>
<dbReference type="InterPro" id="IPR000620">
    <property type="entry name" value="EamA_dom"/>
</dbReference>
<comment type="caution">
    <text evidence="8">The sequence shown here is derived from an EMBL/GenBank/DDBJ whole genome shotgun (WGS) entry which is preliminary data.</text>
</comment>
<evidence type="ECO:0000256" key="1">
    <source>
        <dbReference type="ARBA" id="ARBA00004141"/>
    </source>
</evidence>
<dbReference type="EMBL" id="RWGY01000013">
    <property type="protein sequence ID" value="TVU25173.1"/>
    <property type="molecule type" value="Genomic_DNA"/>
</dbReference>
<feature type="non-terminal residue" evidence="8">
    <location>
        <position position="1"/>
    </location>
</feature>
<dbReference type="OrthoDB" id="692471at2759"/>